<dbReference type="PANTHER" id="PTHR34216">
    <property type="match status" value="1"/>
</dbReference>
<evidence type="ECO:0000256" key="2">
    <source>
        <dbReference type="ARBA" id="ARBA00022729"/>
    </source>
</evidence>
<keyword evidence="2" id="KW-0732">Signal</keyword>
<feature type="non-terminal residue" evidence="4">
    <location>
        <position position="1"/>
    </location>
</feature>
<dbReference type="InterPro" id="IPR051398">
    <property type="entry name" value="Polysacch_Deacetylase"/>
</dbReference>
<proteinExistence type="predicted"/>
<protein>
    <recommendedName>
        <fullName evidence="3">NodB homology domain-containing protein</fullName>
    </recommendedName>
</protein>
<dbReference type="Gene3D" id="3.20.20.370">
    <property type="entry name" value="Glycoside hydrolase/deacetylase"/>
    <property type="match status" value="1"/>
</dbReference>
<dbReference type="Pfam" id="PF01522">
    <property type="entry name" value="Polysacc_deac_1"/>
    <property type="match status" value="1"/>
</dbReference>
<sequence>WSLRLISYFIRTDTLLFKIRIHGYDKIFSLVGDKKVKTFNIIHDILMKSKDGNRMELLEDIKLKLNIRSSNSYFKMMNWHNLKTLLKKGLDIQSHTKSHGYLPVLNDNIMEKEFIDSKKQIEKKLKTSPIAVSYPYGGYNDNVIRNANKHYKYGFNTNNELLNLTQLEDDEGGKMVLSRINVTDKSPYELYFRINGFHSKIKSLFIRKIK</sequence>
<evidence type="ECO:0000256" key="1">
    <source>
        <dbReference type="ARBA" id="ARBA00004613"/>
    </source>
</evidence>
<dbReference type="SUPFAM" id="SSF88713">
    <property type="entry name" value="Glycoside hydrolase/deacetylase"/>
    <property type="match status" value="1"/>
</dbReference>
<reference evidence="4" key="1">
    <citation type="submission" date="2018-05" db="EMBL/GenBank/DDBJ databases">
        <authorList>
            <person name="Lanie J.A."/>
            <person name="Ng W.-L."/>
            <person name="Kazmierczak K.M."/>
            <person name="Andrzejewski T.M."/>
            <person name="Davidsen T.M."/>
            <person name="Wayne K.J."/>
            <person name="Tettelin H."/>
            <person name="Glass J.I."/>
            <person name="Rusch D."/>
            <person name="Podicherti R."/>
            <person name="Tsui H.-C.T."/>
            <person name="Winkler M.E."/>
        </authorList>
    </citation>
    <scope>NUCLEOTIDE SEQUENCE</scope>
</reference>
<dbReference type="InterPro" id="IPR002509">
    <property type="entry name" value="NODB_dom"/>
</dbReference>
<dbReference type="EMBL" id="UINC01217772">
    <property type="protein sequence ID" value="SVE44516.1"/>
    <property type="molecule type" value="Genomic_DNA"/>
</dbReference>
<feature type="domain" description="NodB homology" evidence="3">
    <location>
        <begin position="37"/>
        <end position="210"/>
    </location>
</feature>
<dbReference type="GO" id="GO:0016810">
    <property type="term" value="F:hydrolase activity, acting on carbon-nitrogen (but not peptide) bonds"/>
    <property type="evidence" value="ECO:0007669"/>
    <property type="project" value="InterPro"/>
</dbReference>
<organism evidence="4">
    <name type="scientific">marine metagenome</name>
    <dbReference type="NCBI Taxonomy" id="408172"/>
    <lineage>
        <taxon>unclassified sequences</taxon>
        <taxon>metagenomes</taxon>
        <taxon>ecological metagenomes</taxon>
    </lineage>
</organism>
<dbReference type="CDD" id="cd10918">
    <property type="entry name" value="CE4_NodB_like_5s_6s"/>
    <property type="match status" value="1"/>
</dbReference>
<name>A0A383DJ37_9ZZZZ</name>
<evidence type="ECO:0000313" key="4">
    <source>
        <dbReference type="EMBL" id="SVE44516.1"/>
    </source>
</evidence>
<evidence type="ECO:0000259" key="3">
    <source>
        <dbReference type="PROSITE" id="PS51677"/>
    </source>
</evidence>
<dbReference type="GO" id="GO:0005975">
    <property type="term" value="P:carbohydrate metabolic process"/>
    <property type="evidence" value="ECO:0007669"/>
    <property type="project" value="InterPro"/>
</dbReference>
<dbReference type="InterPro" id="IPR011330">
    <property type="entry name" value="Glyco_hydro/deAcase_b/a-brl"/>
</dbReference>
<dbReference type="GO" id="GO:0005576">
    <property type="term" value="C:extracellular region"/>
    <property type="evidence" value="ECO:0007669"/>
    <property type="project" value="UniProtKB-SubCell"/>
</dbReference>
<comment type="subcellular location">
    <subcellularLocation>
        <location evidence="1">Secreted</location>
    </subcellularLocation>
</comment>
<dbReference type="PANTHER" id="PTHR34216:SF3">
    <property type="entry name" value="POLY-BETA-1,6-N-ACETYL-D-GLUCOSAMINE N-DEACETYLASE"/>
    <property type="match status" value="1"/>
</dbReference>
<gene>
    <name evidence="4" type="ORF">METZ01_LOCUS497370</name>
</gene>
<dbReference type="PROSITE" id="PS51677">
    <property type="entry name" value="NODB"/>
    <property type="match status" value="1"/>
</dbReference>
<accession>A0A383DJ37</accession>
<dbReference type="AlphaFoldDB" id="A0A383DJ37"/>